<keyword evidence="2" id="KW-0732">Signal</keyword>
<gene>
    <name evidence="3" type="ORF">ACJDT4_13985</name>
</gene>
<keyword evidence="1" id="KW-1133">Transmembrane helix</keyword>
<organism evidence="3 4">
    <name type="scientific">Clostridium neuense</name>
    <dbReference type="NCBI Taxonomy" id="1728934"/>
    <lineage>
        <taxon>Bacteria</taxon>
        <taxon>Bacillati</taxon>
        <taxon>Bacillota</taxon>
        <taxon>Clostridia</taxon>
        <taxon>Eubacteriales</taxon>
        <taxon>Clostridiaceae</taxon>
        <taxon>Clostridium</taxon>
    </lineage>
</organism>
<feature type="transmembrane region" description="Helical" evidence="1">
    <location>
        <begin position="64"/>
        <end position="87"/>
    </location>
</feature>
<feature type="chain" id="PRO_5047503945" description="DUF4134 domain-containing protein" evidence="2">
    <location>
        <begin position="41"/>
        <end position="134"/>
    </location>
</feature>
<accession>A0ABW8TI85</accession>
<sequence length="134" mass="13855">MIKEKFKKFNGNAKKMWLKASTIAVSAGAVIMTSSMRVFAADSPATGGATSITSQDASTVASRIFTANQGMATAFGGALVGIAVVVIGIKMLMASKKQEARSEAMDSVLTVIIAALLLGGFAVFAGLFWGWGTK</sequence>
<evidence type="ECO:0000313" key="3">
    <source>
        <dbReference type="EMBL" id="MFL0251527.1"/>
    </source>
</evidence>
<keyword evidence="4" id="KW-1185">Reference proteome</keyword>
<evidence type="ECO:0000256" key="2">
    <source>
        <dbReference type="SAM" id="SignalP"/>
    </source>
</evidence>
<evidence type="ECO:0000256" key="1">
    <source>
        <dbReference type="SAM" id="Phobius"/>
    </source>
</evidence>
<proteinExistence type="predicted"/>
<keyword evidence="1" id="KW-0812">Transmembrane</keyword>
<comment type="caution">
    <text evidence="3">The sequence shown here is derived from an EMBL/GenBank/DDBJ whole genome shotgun (WGS) entry which is preliminary data.</text>
</comment>
<keyword evidence="1" id="KW-0472">Membrane</keyword>
<feature type="signal peptide" evidence="2">
    <location>
        <begin position="1"/>
        <end position="40"/>
    </location>
</feature>
<protein>
    <recommendedName>
        <fullName evidence="5">DUF4134 domain-containing protein</fullName>
    </recommendedName>
</protein>
<reference evidence="3 4" key="1">
    <citation type="submission" date="2024-11" db="EMBL/GenBank/DDBJ databases">
        <authorList>
            <person name="Heng Y.C."/>
            <person name="Lim A.C.H."/>
            <person name="Lee J.K.Y."/>
            <person name="Kittelmann S."/>
        </authorList>
    </citation>
    <scope>NUCLEOTIDE SEQUENCE [LARGE SCALE GENOMIC DNA]</scope>
    <source>
        <strain evidence="3 4">WILCCON 0114</strain>
    </source>
</reference>
<evidence type="ECO:0000313" key="4">
    <source>
        <dbReference type="Proteomes" id="UP001623592"/>
    </source>
</evidence>
<dbReference type="EMBL" id="JBJIAA010000011">
    <property type="protein sequence ID" value="MFL0251527.1"/>
    <property type="molecule type" value="Genomic_DNA"/>
</dbReference>
<dbReference type="Proteomes" id="UP001623592">
    <property type="component" value="Unassembled WGS sequence"/>
</dbReference>
<name>A0ABW8TI85_9CLOT</name>
<feature type="transmembrane region" description="Helical" evidence="1">
    <location>
        <begin position="108"/>
        <end position="131"/>
    </location>
</feature>
<evidence type="ECO:0008006" key="5">
    <source>
        <dbReference type="Google" id="ProtNLM"/>
    </source>
</evidence>
<dbReference type="RefSeq" id="WP_406788181.1">
    <property type="nucleotide sequence ID" value="NZ_JBJIAA010000011.1"/>
</dbReference>